<dbReference type="CDD" id="cd02440">
    <property type="entry name" value="AdoMet_MTases"/>
    <property type="match status" value="1"/>
</dbReference>
<sequence length="258" mass="29845">MGFIKTAERVSLAPSDNYVYQRSLLAYKEAAARVHGNVLEIGTGSGYGIREIAPKAAEFWTLDKHYISINYKKYSNTRFIKNKVPPLTNIPDNYFDFVICFQVIEHIKDAEFMLSEISRVLKSTGKLIISTPNIKMSLTRNPWHVKEYTGQEFHSILLQTFKKVEAKGIQGNGNVVSYYEKNKKAVQKILKFDVLGLNRLLPNWVLKIPYDLMNRLNRVLLLRKNKKLTSSITIDDYFFSDVTEECLDLYFIAQKTHF</sequence>
<dbReference type="GO" id="GO:0032259">
    <property type="term" value="P:methylation"/>
    <property type="evidence" value="ECO:0007669"/>
    <property type="project" value="UniProtKB-KW"/>
</dbReference>
<evidence type="ECO:0000313" key="2">
    <source>
        <dbReference type="Proteomes" id="UP000184164"/>
    </source>
</evidence>
<dbReference type="AlphaFoldDB" id="A0A1M4T043"/>
<gene>
    <name evidence="1" type="ORF">SAMN05444274_101211</name>
</gene>
<name>A0A1M4T043_9BACT</name>
<dbReference type="STRING" id="1484053.SAMN05444274_101211"/>
<keyword evidence="2" id="KW-1185">Reference proteome</keyword>
<dbReference type="RefSeq" id="WP_072998847.1">
    <property type="nucleotide sequence ID" value="NZ_FQUM01000001.1"/>
</dbReference>
<keyword evidence="1" id="KW-0808">Transferase</keyword>
<organism evidence="1 2">
    <name type="scientific">Mariniphaga anaerophila</name>
    <dbReference type="NCBI Taxonomy" id="1484053"/>
    <lineage>
        <taxon>Bacteria</taxon>
        <taxon>Pseudomonadati</taxon>
        <taxon>Bacteroidota</taxon>
        <taxon>Bacteroidia</taxon>
        <taxon>Marinilabiliales</taxon>
        <taxon>Prolixibacteraceae</taxon>
        <taxon>Mariniphaga</taxon>
    </lineage>
</organism>
<dbReference type="OrthoDB" id="9770553at2"/>
<dbReference type="InterPro" id="IPR029063">
    <property type="entry name" value="SAM-dependent_MTases_sf"/>
</dbReference>
<keyword evidence="1" id="KW-0489">Methyltransferase</keyword>
<dbReference type="Proteomes" id="UP000184164">
    <property type="component" value="Unassembled WGS sequence"/>
</dbReference>
<accession>A0A1M4T043</accession>
<proteinExistence type="predicted"/>
<reference evidence="2" key="1">
    <citation type="submission" date="2016-11" db="EMBL/GenBank/DDBJ databases">
        <authorList>
            <person name="Varghese N."/>
            <person name="Submissions S."/>
        </authorList>
    </citation>
    <scope>NUCLEOTIDE SEQUENCE [LARGE SCALE GENOMIC DNA]</scope>
    <source>
        <strain evidence="2">DSM 26910</strain>
    </source>
</reference>
<dbReference type="SUPFAM" id="SSF53335">
    <property type="entry name" value="S-adenosyl-L-methionine-dependent methyltransferases"/>
    <property type="match status" value="1"/>
</dbReference>
<dbReference type="EMBL" id="FQUM01000001">
    <property type="protein sequence ID" value="SHE37821.1"/>
    <property type="molecule type" value="Genomic_DNA"/>
</dbReference>
<dbReference type="Gene3D" id="3.40.50.150">
    <property type="entry name" value="Vaccinia Virus protein VP39"/>
    <property type="match status" value="1"/>
</dbReference>
<dbReference type="Pfam" id="PF13489">
    <property type="entry name" value="Methyltransf_23"/>
    <property type="match status" value="1"/>
</dbReference>
<dbReference type="GO" id="GO:0008168">
    <property type="term" value="F:methyltransferase activity"/>
    <property type="evidence" value="ECO:0007669"/>
    <property type="project" value="UniProtKB-KW"/>
</dbReference>
<evidence type="ECO:0000313" key="1">
    <source>
        <dbReference type="EMBL" id="SHE37821.1"/>
    </source>
</evidence>
<protein>
    <submittedName>
        <fullName evidence="1">Methyltransferase domain-containing protein</fullName>
    </submittedName>
</protein>